<keyword evidence="8" id="KW-1185">Reference proteome</keyword>
<feature type="region of interest" description="Disordered" evidence="6">
    <location>
        <begin position="1"/>
        <end position="30"/>
    </location>
</feature>
<comment type="caution">
    <text evidence="7">The sequence shown here is derived from an EMBL/GenBank/DDBJ whole genome shotgun (WGS) entry which is preliminary data.</text>
</comment>
<dbReference type="Gene3D" id="3.50.50.60">
    <property type="entry name" value="FAD/NAD(P)-binding domain"/>
    <property type="match status" value="2"/>
</dbReference>
<dbReference type="InterPro" id="IPR051209">
    <property type="entry name" value="FAD-bind_Monooxygenase_sf"/>
</dbReference>
<accession>A0A8H6CWF6</accession>
<dbReference type="PRINTS" id="PR00081">
    <property type="entry name" value="GDHRDH"/>
</dbReference>
<dbReference type="AlphaFoldDB" id="A0A8H6CWF6"/>
<dbReference type="InterPro" id="IPR002347">
    <property type="entry name" value="SDR_fam"/>
</dbReference>
<dbReference type="SUPFAM" id="SSF51735">
    <property type="entry name" value="NAD(P)-binding Rossmann-fold domains"/>
    <property type="match status" value="1"/>
</dbReference>
<dbReference type="PANTHER" id="PTHR42877">
    <property type="entry name" value="L-ORNITHINE N(5)-MONOOXYGENASE-RELATED"/>
    <property type="match status" value="1"/>
</dbReference>
<reference evidence="7 8" key="1">
    <citation type="submission" date="2020-05" db="EMBL/GenBank/DDBJ databases">
        <title>Identification and distribution of gene clusters putatively required for synthesis of sphingolipid metabolism inhibitors in phylogenetically diverse species of the filamentous fungus Fusarium.</title>
        <authorList>
            <person name="Kim H.-S."/>
            <person name="Busman M."/>
            <person name="Brown D.W."/>
            <person name="Divon H."/>
            <person name="Uhlig S."/>
            <person name="Proctor R.H."/>
        </authorList>
    </citation>
    <scope>NUCLEOTIDE SEQUENCE [LARGE SCALE GENOMIC DNA]</scope>
    <source>
        <strain evidence="7 8">NRRL 25311</strain>
    </source>
</reference>
<sequence length="780" mass="85924">MTISQSNNENNGTQPPRISTTQGYGQHPLHDKSQRPLKVIVVGAGPSGIAALIELNKLPHVEISCFEKNADVGGTWLETRYPGAACDVASHAYQYSFDYKTDWSRHFSPAEEIGEYFISVAKKHDLYSKIAFNSRVIGAEWDDNTGLWRVQVARDISPESDAVIEDHHAHVFINAGGILNDWKWPDIEGLHSFKGTLIHTAAWDPEIDLKGASVGIIGSGASSIQVVPTIQPLCDKIDVYVRSPTYILPTVGFGIESSNFNPPYTAADIERFNNDPEYYKAFRKQIEQQMNENFSASIKNSEAQEKGRQWAEKMMSSAIASPELREKLIPSWELGCRRLTPSLPYLKAIQESNVNVIRTGIRRITEEGIETNDGEIHEVNTLICATGFNTSFSSRFNIVGKNGVSLRTMWKARGPEAYLGMAIAGLPNYFTLLGPNCPIANGSLIPCIESSAKYIVQAVTKIQTDQIRSLDVKQPIQDAFNDYVQEVHKDLVWTGSCQSWYKDRKSGRVVAVWPGSSIHFMEMIANPRWEDFDIKYINSNPFSFMGNGISQREAKGEDLTYFSEAHPPGTLPMTTHIYLAHLSTAMTPQRPEKAFNSGVAVITGAGGGLGSGLARHIASFGMAVIIADIDLKRAEEVASDIRAANGKAEARGVDVSRPDELDALAAYVHTHYGDVRLLMNNAAIETLGSLWELSSARWETTLNVNIHGPIHGVRAFLPRMIASGKECWIANVSSVGAFTTIPGQSAYAVTKHAVQAFTESLHVELRSQKTPIDVSSVIRD</sequence>
<keyword evidence="3" id="KW-0274">FAD</keyword>
<dbReference type="GO" id="GO:0004499">
    <property type="term" value="F:N,N-dimethylaniline monooxygenase activity"/>
    <property type="evidence" value="ECO:0007669"/>
    <property type="project" value="InterPro"/>
</dbReference>
<evidence type="ECO:0000256" key="3">
    <source>
        <dbReference type="ARBA" id="ARBA00022827"/>
    </source>
</evidence>
<evidence type="ECO:0000256" key="5">
    <source>
        <dbReference type="ARBA" id="ARBA00023002"/>
    </source>
</evidence>
<dbReference type="Gene3D" id="3.40.50.720">
    <property type="entry name" value="NAD(P)-binding Rossmann-like Domain"/>
    <property type="match status" value="1"/>
</dbReference>
<evidence type="ECO:0000256" key="6">
    <source>
        <dbReference type="SAM" id="MobiDB-lite"/>
    </source>
</evidence>
<dbReference type="EMBL" id="JAAOAK010000018">
    <property type="protein sequence ID" value="KAF5694708.1"/>
    <property type="molecule type" value="Genomic_DNA"/>
</dbReference>
<evidence type="ECO:0000313" key="7">
    <source>
        <dbReference type="EMBL" id="KAF5694708.1"/>
    </source>
</evidence>
<dbReference type="GO" id="GO:0050661">
    <property type="term" value="F:NADP binding"/>
    <property type="evidence" value="ECO:0007669"/>
    <property type="project" value="InterPro"/>
</dbReference>
<keyword evidence="4" id="KW-0521">NADP</keyword>
<evidence type="ECO:0000256" key="1">
    <source>
        <dbReference type="ARBA" id="ARBA00010139"/>
    </source>
</evidence>
<keyword evidence="5" id="KW-0560">Oxidoreductase</keyword>
<dbReference type="PRINTS" id="PR00080">
    <property type="entry name" value="SDRFAMILY"/>
</dbReference>
<evidence type="ECO:0000256" key="2">
    <source>
        <dbReference type="ARBA" id="ARBA00022630"/>
    </source>
</evidence>
<feature type="compositionally biased region" description="Polar residues" evidence="6">
    <location>
        <begin position="1"/>
        <end position="24"/>
    </location>
</feature>
<evidence type="ECO:0000313" key="8">
    <source>
        <dbReference type="Proteomes" id="UP000562682"/>
    </source>
</evidence>
<keyword evidence="2" id="KW-0285">Flavoprotein</keyword>
<dbReference type="Pfam" id="PF00106">
    <property type="entry name" value="adh_short"/>
    <property type="match status" value="1"/>
</dbReference>
<dbReference type="CDD" id="cd05233">
    <property type="entry name" value="SDR_c"/>
    <property type="match status" value="1"/>
</dbReference>
<comment type="similarity">
    <text evidence="1">Belongs to the FAD-binding monooxygenase family.</text>
</comment>
<dbReference type="PROSITE" id="PS00061">
    <property type="entry name" value="ADH_SHORT"/>
    <property type="match status" value="1"/>
</dbReference>
<proteinExistence type="inferred from homology"/>
<dbReference type="GO" id="GO:0050660">
    <property type="term" value="F:flavin adenine dinucleotide binding"/>
    <property type="evidence" value="ECO:0007669"/>
    <property type="project" value="InterPro"/>
</dbReference>
<protein>
    <submittedName>
        <fullName evidence="7">Monooxygenase</fullName>
    </submittedName>
</protein>
<organism evidence="7 8">
    <name type="scientific">Fusarium denticulatum</name>
    <dbReference type="NCBI Taxonomy" id="48507"/>
    <lineage>
        <taxon>Eukaryota</taxon>
        <taxon>Fungi</taxon>
        <taxon>Dikarya</taxon>
        <taxon>Ascomycota</taxon>
        <taxon>Pezizomycotina</taxon>
        <taxon>Sordariomycetes</taxon>
        <taxon>Hypocreomycetidae</taxon>
        <taxon>Hypocreales</taxon>
        <taxon>Nectriaceae</taxon>
        <taxon>Fusarium</taxon>
        <taxon>Fusarium fujikuroi species complex</taxon>
    </lineage>
</organism>
<evidence type="ECO:0000256" key="4">
    <source>
        <dbReference type="ARBA" id="ARBA00022857"/>
    </source>
</evidence>
<dbReference type="PANTHER" id="PTHR42877:SF4">
    <property type="entry name" value="FAD_NAD(P)-BINDING DOMAIN-CONTAINING PROTEIN-RELATED"/>
    <property type="match status" value="1"/>
</dbReference>
<dbReference type="InterPro" id="IPR036291">
    <property type="entry name" value="NAD(P)-bd_dom_sf"/>
</dbReference>
<dbReference type="Pfam" id="PF00743">
    <property type="entry name" value="FMO-like"/>
    <property type="match status" value="1"/>
</dbReference>
<dbReference type="InterPro" id="IPR036188">
    <property type="entry name" value="FAD/NAD-bd_sf"/>
</dbReference>
<keyword evidence="7" id="KW-0503">Monooxygenase</keyword>
<dbReference type="InterPro" id="IPR020946">
    <property type="entry name" value="Flavin_mOase-like"/>
</dbReference>
<dbReference type="SUPFAM" id="SSF51905">
    <property type="entry name" value="FAD/NAD(P)-binding domain"/>
    <property type="match status" value="1"/>
</dbReference>
<gene>
    <name evidence="7" type="ORF">FDENT_836</name>
</gene>
<dbReference type="InterPro" id="IPR020904">
    <property type="entry name" value="Sc_DH/Rdtase_CS"/>
</dbReference>
<dbReference type="Proteomes" id="UP000562682">
    <property type="component" value="Unassembled WGS sequence"/>
</dbReference>
<name>A0A8H6CWF6_9HYPO</name>